<gene>
    <name evidence="3" type="ORF">F1609_07970</name>
</gene>
<evidence type="ECO:0008006" key="5">
    <source>
        <dbReference type="Google" id="ProtNLM"/>
    </source>
</evidence>
<protein>
    <recommendedName>
        <fullName evidence="5">Plasmid replication/partition related protein</fullName>
    </recommendedName>
</protein>
<evidence type="ECO:0000256" key="1">
    <source>
        <dbReference type="SAM" id="Coils"/>
    </source>
</evidence>
<keyword evidence="1" id="KW-0175">Coiled coil</keyword>
<organism evidence="3 4">
    <name type="scientific">Massilia aquatica</name>
    <dbReference type="NCBI Taxonomy" id="2609000"/>
    <lineage>
        <taxon>Bacteria</taxon>
        <taxon>Pseudomonadati</taxon>
        <taxon>Pseudomonadota</taxon>
        <taxon>Betaproteobacteria</taxon>
        <taxon>Burkholderiales</taxon>
        <taxon>Oxalobacteraceae</taxon>
        <taxon>Telluria group</taxon>
        <taxon>Massilia</taxon>
    </lineage>
</organism>
<dbReference type="SUPFAM" id="SSF110849">
    <property type="entry name" value="ParB/Sulfiredoxin"/>
    <property type="match status" value="1"/>
</dbReference>
<dbReference type="RefSeq" id="WP_167075942.1">
    <property type="nucleotide sequence ID" value="NZ_VVIW01000003.1"/>
</dbReference>
<feature type="region of interest" description="Disordered" evidence="2">
    <location>
        <begin position="176"/>
        <end position="237"/>
    </location>
</feature>
<feature type="coiled-coil region" evidence="1">
    <location>
        <begin position="250"/>
        <end position="324"/>
    </location>
</feature>
<evidence type="ECO:0000313" key="3">
    <source>
        <dbReference type="EMBL" id="NHZ40096.1"/>
    </source>
</evidence>
<dbReference type="EMBL" id="VVIW01000003">
    <property type="protein sequence ID" value="NHZ40096.1"/>
    <property type="molecule type" value="Genomic_DNA"/>
</dbReference>
<keyword evidence="4" id="KW-1185">Reference proteome</keyword>
<dbReference type="InterPro" id="IPR036086">
    <property type="entry name" value="ParB/Sulfiredoxin_sf"/>
</dbReference>
<accession>A0ABX0M7H0</accession>
<feature type="compositionally biased region" description="Polar residues" evidence="2">
    <location>
        <begin position="210"/>
        <end position="222"/>
    </location>
</feature>
<reference evidence="3 4" key="1">
    <citation type="submission" date="2019-09" db="EMBL/GenBank/DDBJ databases">
        <title>Taxonomy of Antarctic Massilia spp.: description of Massilia rubra sp. nov., Massilia aquatica sp. nov., Massilia mucilaginosa sp. nov., Massilia frigida sp. nov. isolated from streams, lakes and regoliths.</title>
        <authorList>
            <person name="Holochova P."/>
            <person name="Sedlacek I."/>
            <person name="Kralova S."/>
            <person name="Maslanova I."/>
            <person name="Busse H.-J."/>
            <person name="Stankova E."/>
            <person name="Vrbovska V."/>
            <person name="Kovarovic V."/>
            <person name="Bartak M."/>
            <person name="Svec P."/>
            <person name="Pantucek R."/>
        </authorList>
    </citation>
    <scope>NUCLEOTIDE SEQUENCE [LARGE SCALE GENOMIC DNA]</scope>
    <source>
        <strain evidence="3 4">CCM 8693</strain>
    </source>
</reference>
<sequence>MTELQIDDELKAWIDPLSADEYSMLEASILQEGCRDPLVVWGNYLLDGHNRYAICQQHGISFQTYEKTGLLTKADVKIWMIENQLGKRNATDYVRAALALKLKPLLEQRAKDRMMAGRPDPVQNSAQGVGKTRDVIAKAAGVSHDTVRKVEQIEASATPEVKAAVRAGEISINAAAKTLPPSNKTAPPGAAERANSSDGPPPVPTDAGIPTSQPAPSTNGGSTEPEPDELALNGGLDGLVDDTPDFIELLRAEEEKVRLLTEQVATLTSEIERLRTADHAAEAESWHYKFDQLSNRNRDLQGKVVTSQEEADSYKNELTKIQKMMGLKTIWDIKPALAAKGNAR</sequence>
<evidence type="ECO:0000256" key="2">
    <source>
        <dbReference type="SAM" id="MobiDB-lite"/>
    </source>
</evidence>
<name>A0ABX0M7H0_9BURK</name>
<dbReference type="Proteomes" id="UP000819052">
    <property type="component" value="Unassembled WGS sequence"/>
</dbReference>
<evidence type="ECO:0000313" key="4">
    <source>
        <dbReference type="Proteomes" id="UP000819052"/>
    </source>
</evidence>
<proteinExistence type="predicted"/>
<comment type="caution">
    <text evidence="3">The sequence shown here is derived from an EMBL/GenBank/DDBJ whole genome shotgun (WGS) entry which is preliminary data.</text>
</comment>